<evidence type="ECO:0000313" key="3">
    <source>
        <dbReference type="Proteomes" id="UP000352088"/>
    </source>
</evidence>
<organism evidence="2 4">
    <name type="scientific">Campylobacter coli</name>
    <dbReference type="NCBI Taxonomy" id="195"/>
    <lineage>
        <taxon>Bacteria</taxon>
        <taxon>Pseudomonadati</taxon>
        <taxon>Campylobacterota</taxon>
        <taxon>Epsilonproteobacteria</taxon>
        <taxon>Campylobacterales</taxon>
        <taxon>Campylobacteraceae</taxon>
        <taxon>Campylobacter</taxon>
    </lineage>
</organism>
<evidence type="ECO:0000313" key="1">
    <source>
        <dbReference type="EMBL" id="EAL6850625.1"/>
    </source>
</evidence>
<dbReference type="Proteomes" id="UP000411403">
    <property type="component" value="Unassembled WGS sequence"/>
</dbReference>
<evidence type="ECO:0008006" key="5">
    <source>
        <dbReference type="Google" id="ProtNLM"/>
    </source>
</evidence>
<proteinExistence type="predicted"/>
<evidence type="ECO:0000313" key="4">
    <source>
        <dbReference type="Proteomes" id="UP000411403"/>
    </source>
</evidence>
<name>A0A3Z8HY38_CAMCO</name>
<dbReference type="EMBL" id="AACQHW010000003">
    <property type="protein sequence ID" value="EAL6850625.1"/>
    <property type="molecule type" value="Genomic_DNA"/>
</dbReference>
<dbReference type="AlphaFoldDB" id="A0A3Z8HY38"/>
<dbReference type="Proteomes" id="UP000352088">
    <property type="component" value="Unassembled WGS sequence"/>
</dbReference>
<evidence type="ECO:0000313" key="2">
    <source>
        <dbReference type="EMBL" id="EAL9204314.1"/>
    </source>
</evidence>
<accession>A0A3Z8HY38</accession>
<dbReference type="RefSeq" id="WP_002794297.1">
    <property type="nucleotide sequence ID" value="NZ_CAKJUF010000004.1"/>
</dbReference>
<gene>
    <name evidence="1" type="ORF">DSX26_03980</name>
    <name evidence="2" type="ORF">DYU70_03960</name>
</gene>
<dbReference type="EMBL" id="AACSIE010000003">
    <property type="protein sequence ID" value="EAL9204314.1"/>
    <property type="molecule type" value="Genomic_DNA"/>
</dbReference>
<comment type="caution">
    <text evidence="2">The sequence shown here is derived from an EMBL/GenBank/DDBJ whole genome shotgun (WGS) entry which is preliminary data.</text>
</comment>
<protein>
    <recommendedName>
        <fullName evidence="5">Capsular biosynthesis protein</fullName>
    </recommendedName>
</protein>
<reference evidence="2 4" key="1">
    <citation type="submission" date="2018-08" db="EMBL/GenBank/DDBJ databases">
        <authorList>
            <consortium name="NARMS: The National Antimicrobial Resistance Monitoring System"/>
        </authorList>
    </citation>
    <scope>NUCLEOTIDE SEQUENCE [LARGE SCALE GENOMIC DNA]</scope>
    <source>
        <strain evidence="2 4">CVM N17C171</strain>
        <strain evidence="1 3">CVM N17C548</strain>
    </source>
</reference>
<sequence length="639" mass="76963">MNSETIEKYLYYWDWEKLKSNFNAFIDKDNYIESLEYLFEFADLDEIFNFLSNYSFVNLGEHYKGNQKIQFLIKLYRFKYSNKTNVLFENQVINDILKLALNKDYKALSYNVHENIIINDNKERVVVCYALQKLIKARMFELKHLMLVIKMGNILDIKLAFVLSLVIDYKLEILKDPYWFMRLYVLISFYKDQGSKIYLDKISKSLELKPNSNIKKPKIALCLWGVCRGNYMKVLQETKKNIIDPLNADVFLHTWDEWDRWPGLCGTLNWHWRFIRPRDRKFFPSIMNGKNLQMYFPNVFNKMSTVIKDTLPLTDILNIINPRSYKIENANTVERSIDFSIEKLKYQFESHHYPLAVFRLRYQMYKVIEILRQYEIKNGTYDYIIMQRFDTSCERKIDIKFLENIDFNEIKMQLGKTGVVDFLLMGKRNSVLKLVNLYQKMIDQQEIDVYKLHTWTEQQEFLWLIEQGILVTQLPDELKVADHYLAYEGMLPYFYNELKADLQQKCIVELKQQKELTDFLDFVYNNKTFFKEYSISTGAVSRVKQHLSYKLGECILNNKKTFFGKVKLPFFIFIIYKNHLKNYSKKQQNLPKLELYSDFDEAQKIKKSEIYRLGYSLIQYKKKYPILFWFFFLIKINSK</sequence>